<evidence type="ECO:0000313" key="1">
    <source>
        <dbReference type="EMBL" id="EDZ69816.1"/>
    </source>
</evidence>
<protein>
    <submittedName>
        <fullName evidence="1">Uncharacterized protein</fullName>
    </submittedName>
</protein>
<dbReference type="Proteomes" id="UP000008988">
    <property type="component" value="Unassembled WGS sequence"/>
</dbReference>
<organism evidence="1 2">
    <name type="scientific">Saccharomyces cerevisiae (strain AWRI1631)</name>
    <name type="common">Baker's yeast</name>
    <dbReference type="NCBI Taxonomy" id="545124"/>
    <lineage>
        <taxon>Eukaryota</taxon>
        <taxon>Fungi</taxon>
        <taxon>Dikarya</taxon>
        <taxon>Ascomycota</taxon>
        <taxon>Saccharomycotina</taxon>
        <taxon>Saccharomycetes</taxon>
        <taxon>Saccharomycetales</taxon>
        <taxon>Saccharomycetaceae</taxon>
        <taxon>Saccharomyces</taxon>
    </lineage>
</organism>
<dbReference type="EMBL" id="ABSV01001967">
    <property type="protein sequence ID" value="EDZ69816.1"/>
    <property type="molecule type" value="Genomic_DNA"/>
</dbReference>
<reference evidence="1 2" key="1">
    <citation type="journal article" date="2008" name="FEMS Yeast Res.">
        <title>Comparative genome analysis of a Saccharomyces cerevisiae wine strain.</title>
        <authorList>
            <person name="Borneman A.R."/>
            <person name="Forgan A.H."/>
            <person name="Pretorius I.S."/>
            <person name="Chambers P.J."/>
        </authorList>
    </citation>
    <scope>NUCLEOTIDE SEQUENCE [LARGE SCALE GENOMIC DNA]</scope>
    <source>
        <strain evidence="1 2">AWRI1631</strain>
    </source>
</reference>
<evidence type="ECO:0000313" key="2">
    <source>
        <dbReference type="Proteomes" id="UP000008988"/>
    </source>
</evidence>
<sequence length="38" mass="4480">MKKIIKITKTEDKKMTRNAKIAYKQGCRCFRLLSFSAE</sequence>
<comment type="caution">
    <text evidence="1">The sequence shown here is derived from an EMBL/GenBank/DDBJ whole genome shotgun (WGS) entry which is preliminary data.</text>
</comment>
<name>B5VQI0_YEAS6</name>
<proteinExistence type="predicted"/>
<gene>
    <name evidence="1" type="ORF">AWRI1631_141000</name>
</gene>
<accession>B5VQI0</accession>
<dbReference type="AlphaFoldDB" id="B5VQI0"/>